<name>A0A1B0AJR4_GLOPL</name>
<dbReference type="AlphaFoldDB" id="A0A1B0AJR4"/>
<reference evidence="2" key="1">
    <citation type="submission" date="2014-03" db="EMBL/GenBank/DDBJ databases">
        <authorList>
            <person name="Aksoy S."/>
            <person name="Warren W."/>
            <person name="Wilson R.K."/>
        </authorList>
    </citation>
    <scope>NUCLEOTIDE SEQUENCE [LARGE SCALE GENOMIC DNA]</scope>
    <source>
        <strain evidence="2">IAEA</strain>
    </source>
</reference>
<evidence type="ECO:0000313" key="2">
    <source>
        <dbReference type="Proteomes" id="UP000092445"/>
    </source>
</evidence>
<dbReference type="EnsemblMetazoa" id="GPAI048010-RA">
    <property type="protein sequence ID" value="GPAI048010-PA"/>
    <property type="gene ID" value="GPAI048010"/>
</dbReference>
<evidence type="ECO:0000313" key="1">
    <source>
        <dbReference type="EnsemblMetazoa" id="GPAI048010-PA"/>
    </source>
</evidence>
<reference evidence="1" key="2">
    <citation type="submission" date="2020-05" db="UniProtKB">
        <authorList>
            <consortium name="EnsemblMetazoa"/>
        </authorList>
    </citation>
    <scope>IDENTIFICATION</scope>
    <source>
        <strain evidence="1">IAEA</strain>
    </source>
</reference>
<protein>
    <submittedName>
        <fullName evidence="1">Uncharacterized protein</fullName>
    </submittedName>
</protein>
<dbReference type="Proteomes" id="UP000092445">
    <property type="component" value="Unassembled WGS sequence"/>
</dbReference>
<keyword evidence="2" id="KW-1185">Reference proteome</keyword>
<dbReference type="VEuPathDB" id="VectorBase:GPAI048010"/>
<accession>A0A1B0AJR4</accession>
<organism evidence="1 2">
    <name type="scientific">Glossina pallidipes</name>
    <name type="common">Tsetse fly</name>
    <dbReference type="NCBI Taxonomy" id="7398"/>
    <lineage>
        <taxon>Eukaryota</taxon>
        <taxon>Metazoa</taxon>
        <taxon>Ecdysozoa</taxon>
        <taxon>Arthropoda</taxon>
        <taxon>Hexapoda</taxon>
        <taxon>Insecta</taxon>
        <taxon>Pterygota</taxon>
        <taxon>Neoptera</taxon>
        <taxon>Endopterygota</taxon>
        <taxon>Diptera</taxon>
        <taxon>Brachycera</taxon>
        <taxon>Muscomorpha</taxon>
        <taxon>Hippoboscoidea</taxon>
        <taxon>Glossinidae</taxon>
        <taxon>Glossina</taxon>
    </lineage>
</organism>
<sequence length="85" mass="9729">MKDVELSKDQRGGSVYMPWHHRHCPYDHKFMTSVCSSFLLPSKSSNENIIRRMSRSLGRSTISKSKLVPPTKAFVLAIICEKGYK</sequence>
<proteinExistence type="predicted"/>